<evidence type="ECO:0000313" key="2">
    <source>
        <dbReference type="EMBL" id="MBB4264576.1"/>
    </source>
</evidence>
<dbReference type="RefSeq" id="WP_184042207.1">
    <property type="nucleotide sequence ID" value="NZ_JACIGK010000001.1"/>
</dbReference>
<gene>
    <name evidence="2" type="ORF">GGD89_000182</name>
</gene>
<dbReference type="Proteomes" id="UP000554286">
    <property type="component" value="Unassembled WGS sequence"/>
</dbReference>
<dbReference type="Pfam" id="PF02142">
    <property type="entry name" value="MGS"/>
    <property type="match status" value="1"/>
</dbReference>
<dbReference type="InterPro" id="IPR036914">
    <property type="entry name" value="MGS-like_dom_sf"/>
</dbReference>
<dbReference type="EMBL" id="JACIGK010000001">
    <property type="protein sequence ID" value="MBB4264576.1"/>
    <property type="molecule type" value="Genomic_DNA"/>
</dbReference>
<name>A0A7W6W8M7_9PROT</name>
<feature type="domain" description="MGS-like" evidence="1">
    <location>
        <begin position="1"/>
        <end position="149"/>
    </location>
</feature>
<keyword evidence="2" id="KW-0378">Hydrolase</keyword>
<evidence type="ECO:0000259" key="1">
    <source>
        <dbReference type="PROSITE" id="PS51855"/>
    </source>
</evidence>
<keyword evidence="3" id="KW-1185">Reference proteome</keyword>
<dbReference type="Pfam" id="PF01808">
    <property type="entry name" value="AICARFT_IMPCHas"/>
    <property type="match status" value="1"/>
</dbReference>
<evidence type="ECO:0000313" key="3">
    <source>
        <dbReference type="Proteomes" id="UP000554286"/>
    </source>
</evidence>
<dbReference type="Gene3D" id="3.40.50.1380">
    <property type="entry name" value="Methylglyoxal synthase-like domain"/>
    <property type="match status" value="1"/>
</dbReference>
<dbReference type="PANTHER" id="PTHR11692:SF0">
    <property type="entry name" value="BIFUNCTIONAL PURINE BIOSYNTHESIS PROTEIN ATIC"/>
    <property type="match status" value="1"/>
</dbReference>
<accession>A0A7W6W8M7</accession>
<comment type="caution">
    <text evidence="2">The sequence shown here is derived from an EMBL/GenBank/DDBJ whole genome shotgun (WGS) entry which is preliminary data.</text>
</comment>
<dbReference type="SUPFAM" id="SSF52335">
    <property type="entry name" value="Methylglyoxal synthase-like"/>
    <property type="match status" value="1"/>
</dbReference>
<organism evidence="2 3">
    <name type="scientific">Roseospira visakhapatnamensis</name>
    <dbReference type="NCBI Taxonomy" id="390880"/>
    <lineage>
        <taxon>Bacteria</taxon>
        <taxon>Pseudomonadati</taxon>
        <taxon>Pseudomonadota</taxon>
        <taxon>Alphaproteobacteria</taxon>
        <taxon>Rhodospirillales</taxon>
        <taxon>Rhodospirillaceae</taxon>
        <taxon>Roseospira</taxon>
    </lineage>
</organism>
<dbReference type="InterPro" id="IPR011607">
    <property type="entry name" value="MGS-like_dom"/>
</dbReference>
<dbReference type="PANTHER" id="PTHR11692">
    <property type="entry name" value="BIFUNCTIONAL PURINE BIOSYNTHESIS PROTEIN PURH"/>
    <property type="match status" value="1"/>
</dbReference>
<proteinExistence type="predicted"/>
<dbReference type="AlphaFoldDB" id="A0A7W6W8M7"/>
<dbReference type="PROSITE" id="PS51855">
    <property type="entry name" value="MGS"/>
    <property type="match status" value="1"/>
</dbReference>
<dbReference type="InterPro" id="IPR002695">
    <property type="entry name" value="PurH-like"/>
</dbReference>
<protein>
    <submittedName>
        <fullName evidence="2">AICAR transformylase/IMP cyclohydrolase PurH</fullName>
    </submittedName>
</protein>
<dbReference type="GO" id="GO:0006189">
    <property type="term" value="P:'de novo' IMP biosynthetic process"/>
    <property type="evidence" value="ECO:0007669"/>
    <property type="project" value="TreeGrafter"/>
</dbReference>
<dbReference type="GO" id="GO:0003937">
    <property type="term" value="F:IMP cyclohydrolase activity"/>
    <property type="evidence" value="ECO:0007669"/>
    <property type="project" value="InterPro"/>
</dbReference>
<dbReference type="GO" id="GO:0004643">
    <property type="term" value="F:phosphoribosylaminoimidazolecarboxamide formyltransferase activity"/>
    <property type="evidence" value="ECO:0007669"/>
    <property type="project" value="InterPro"/>
</dbReference>
<reference evidence="2 3" key="1">
    <citation type="submission" date="2020-08" db="EMBL/GenBank/DDBJ databases">
        <title>Genome sequencing of Purple Non-Sulfur Bacteria from various extreme environments.</title>
        <authorList>
            <person name="Mayer M."/>
        </authorList>
    </citation>
    <scope>NUCLEOTIDE SEQUENCE [LARGE SCALE GENOMIC DNA]</scope>
    <source>
        <strain evidence="2 3">JA131</strain>
    </source>
</reference>
<dbReference type="GO" id="GO:0005829">
    <property type="term" value="C:cytosol"/>
    <property type="evidence" value="ECO:0007669"/>
    <property type="project" value="TreeGrafter"/>
</dbReference>
<dbReference type="SMART" id="SM00851">
    <property type="entry name" value="MGS"/>
    <property type="match status" value="1"/>
</dbReference>
<sequence>MTGAISRRRALLSLSDKTGLEDFGAALAKAGWEIVATDGTAAALDAAGVPVRRVDGLVPTPALFGGRLKTLTIEVFAGLLYRRGDPDDEAQMAAGGYPPIDLLAVTPYPFAARAAEPSPERPLVEVIDVGGPSMLRAAAKNFRSVYAIVDPADYPHVAQALDASGGDAAGDALRLRRRLAAKVFTVLSAYDAGIAAALSRDEPWREP</sequence>